<evidence type="ECO:0000313" key="1">
    <source>
        <dbReference type="RefSeq" id="XP_016471136.1"/>
    </source>
</evidence>
<dbReference type="InterPro" id="IPR021109">
    <property type="entry name" value="Peptidase_aspartic_dom_sf"/>
</dbReference>
<proteinExistence type="predicted"/>
<name>A0A1S4A3J0_TOBAC</name>
<dbReference type="Gene3D" id="2.40.70.10">
    <property type="entry name" value="Acid Proteases"/>
    <property type="match status" value="1"/>
</dbReference>
<dbReference type="KEGG" id="nta:107793324"/>
<reference evidence="1" key="1">
    <citation type="submission" date="2025-08" db="UniProtKB">
        <authorList>
            <consortium name="RefSeq"/>
        </authorList>
    </citation>
    <scope>IDENTIFICATION</scope>
</reference>
<organism evidence="1">
    <name type="scientific">Nicotiana tabacum</name>
    <name type="common">Common tobacco</name>
    <dbReference type="NCBI Taxonomy" id="4097"/>
    <lineage>
        <taxon>Eukaryota</taxon>
        <taxon>Viridiplantae</taxon>
        <taxon>Streptophyta</taxon>
        <taxon>Embryophyta</taxon>
        <taxon>Tracheophyta</taxon>
        <taxon>Spermatophyta</taxon>
        <taxon>Magnoliopsida</taxon>
        <taxon>eudicotyledons</taxon>
        <taxon>Gunneridae</taxon>
        <taxon>Pentapetalae</taxon>
        <taxon>asterids</taxon>
        <taxon>lamiids</taxon>
        <taxon>Solanales</taxon>
        <taxon>Solanaceae</taxon>
        <taxon>Nicotianoideae</taxon>
        <taxon>Nicotianeae</taxon>
        <taxon>Nicotiana</taxon>
    </lineage>
</organism>
<gene>
    <name evidence="1" type="primary">LOC107793324</name>
</gene>
<accession>A0A1S4A3J0</accession>
<protein>
    <submittedName>
        <fullName evidence="1">Uncharacterized protein</fullName>
    </submittedName>
</protein>
<dbReference type="PANTHER" id="PTHR33067">
    <property type="entry name" value="RNA-DIRECTED DNA POLYMERASE-RELATED"/>
    <property type="match status" value="1"/>
</dbReference>
<dbReference type="PANTHER" id="PTHR33067:SF9">
    <property type="entry name" value="RNA-DIRECTED DNA POLYMERASE"/>
    <property type="match status" value="1"/>
</dbReference>
<dbReference type="RefSeq" id="XP_016471136.1">
    <property type="nucleotide sequence ID" value="XM_016615650.1"/>
</dbReference>
<dbReference type="AlphaFoldDB" id="A0A1S4A3J0"/>
<dbReference type="PaxDb" id="4097-A0A1S4A3J0"/>
<sequence>MGSIQVIFGKVAQSWFSRFYLVGEILHGLDAMNQSIAKNAADGSFMDKTFARITQILNKMAKHNQAWHSEDITSEIAYGSPSLANMIKENQERDQVIAGLPTIVNVLTKKITERQTKKVNEVEDVQPPSNEDYEEANYVNNSQGGYQRQQYHCDTIVNPKGRGSGPTSHIMAITTRSGKILQGESEQMVEVEESEQAVEEHIEEKIVVEDKEIPEELKVQEVKWEEVEEKVKEEPKTLPPIPRRPPPFSQRLARKVDDIKLDKFYDILKQLSRTAKNEVVNVTHWISSIIATTTVQNKEDPGAFTIPCTIGARDFARALCDNGDSINLIPLAIYKKAGLGMPRLTSMRLQMTDRSIKRPVGIVDDVLVKVGVFHLPTGFVIIDCAVDKEIPII</sequence>
<dbReference type="OrthoDB" id="1298075at2759"/>